<evidence type="ECO:0000256" key="1">
    <source>
        <dbReference type="ARBA" id="ARBA00001946"/>
    </source>
</evidence>
<comment type="similarity">
    <text evidence="2 9">Belongs to the CRISPR-associated endoribonuclease Cas2 protein family.</text>
</comment>
<sequence>MYVILVYDVAVERVAKVLQVGRKYLTWVQNSVLEGELTPAQFARLKAELKRTADPSDAIRFYVLPNKNALQVEVLGTSRNEPSQII</sequence>
<comment type="cofactor">
    <cofactor evidence="1 9">
        <name>Mg(2+)</name>
        <dbReference type="ChEBI" id="CHEBI:18420"/>
    </cofactor>
</comment>
<dbReference type="RefSeq" id="WP_084584821.1">
    <property type="nucleotide sequence ID" value="NZ_ML214256.1"/>
</dbReference>
<dbReference type="InterPro" id="IPR019199">
    <property type="entry name" value="Virulence_VapD/CRISPR_Cas2"/>
</dbReference>
<feature type="binding site" evidence="9">
    <location>
        <position position="8"/>
    </location>
    <ligand>
        <name>Mg(2+)</name>
        <dbReference type="ChEBI" id="CHEBI:18420"/>
        <note>catalytic</note>
    </ligand>
</feature>
<evidence type="ECO:0000313" key="11">
    <source>
        <dbReference type="Proteomes" id="UP000297244"/>
    </source>
</evidence>
<dbReference type="SUPFAM" id="SSF143430">
    <property type="entry name" value="TTP0101/SSO1404-like"/>
    <property type="match status" value="1"/>
</dbReference>
<dbReference type="EC" id="3.1.-.-" evidence="9"/>
<dbReference type="EMBL" id="SKBL01000021">
    <property type="protein sequence ID" value="TFU15070.1"/>
    <property type="molecule type" value="Genomic_DNA"/>
</dbReference>
<keyword evidence="3 9" id="KW-0540">Nuclease</keyword>
<name>A0ABY2K7H3_9DEIN</name>
<dbReference type="CDD" id="cd09725">
    <property type="entry name" value="Cas2_I_II_III"/>
    <property type="match status" value="1"/>
</dbReference>
<reference evidence="10 11" key="1">
    <citation type="submission" date="2019-03" db="EMBL/GenBank/DDBJ databases">
        <title>Thermus tengchongensis species for the arsenic transformation mechanism.</title>
        <authorList>
            <person name="Yuan G.C."/>
        </authorList>
    </citation>
    <scope>NUCLEOTIDE SEQUENCE [LARGE SCALE GENOMIC DNA]</scope>
    <source>
        <strain evidence="10 11">15Y</strain>
    </source>
</reference>
<evidence type="ECO:0000313" key="10">
    <source>
        <dbReference type="EMBL" id="TFU15070.1"/>
    </source>
</evidence>
<keyword evidence="11" id="KW-1185">Reference proteome</keyword>
<dbReference type="HAMAP" id="MF_01471">
    <property type="entry name" value="Cas2"/>
    <property type="match status" value="1"/>
</dbReference>
<comment type="function">
    <text evidence="9">CRISPR (clustered regularly interspaced short palindromic repeat), is an adaptive immune system that provides protection against mobile genetic elements (viruses, transposable elements and conjugative plasmids). CRISPR clusters contain sequences complementary to antecedent mobile elements and target invading nucleic acids. CRISPR clusters are transcribed and processed into CRISPR RNA (crRNA). Functions as a ssRNA-specific endoribonuclease. Involved in the integration of spacer DNA into the CRISPR cassette.</text>
</comment>
<proteinExistence type="inferred from homology"/>
<evidence type="ECO:0000256" key="6">
    <source>
        <dbReference type="ARBA" id="ARBA00022801"/>
    </source>
</evidence>
<dbReference type="GO" id="GO:0004519">
    <property type="term" value="F:endonuclease activity"/>
    <property type="evidence" value="ECO:0007669"/>
    <property type="project" value="UniProtKB-KW"/>
</dbReference>
<evidence type="ECO:0000256" key="8">
    <source>
        <dbReference type="ARBA" id="ARBA00023118"/>
    </source>
</evidence>
<dbReference type="InterPro" id="IPR021127">
    <property type="entry name" value="CRISPR_associated_Cas2"/>
</dbReference>
<keyword evidence="6 9" id="KW-0378">Hydrolase</keyword>
<dbReference type="Pfam" id="PF09827">
    <property type="entry name" value="CRISPR_Cas2"/>
    <property type="match status" value="1"/>
</dbReference>
<keyword evidence="7 9" id="KW-0460">Magnesium</keyword>
<evidence type="ECO:0000256" key="4">
    <source>
        <dbReference type="ARBA" id="ARBA00022723"/>
    </source>
</evidence>
<dbReference type="PANTHER" id="PTHR34405:SF1">
    <property type="entry name" value="CRISPR-ASSOCIATED ENDORIBONUCLEASE CAS2"/>
    <property type="match status" value="1"/>
</dbReference>
<dbReference type="NCBIfam" id="TIGR01573">
    <property type="entry name" value="cas2"/>
    <property type="match status" value="1"/>
</dbReference>
<gene>
    <name evidence="9 10" type="primary">cas2</name>
    <name evidence="10" type="ORF">E0489_10740</name>
</gene>
<keyword evidence="4 9" id="KW-0479">Metal-binding</keyword>
<evidence type="ECO:0000256" key="7">
    <source>
        <dbReference type="ARBA" id="ARBA00022842"/>
    </source>
</evidence>
<evidence type="ECO:0000256" key="3">
    <source>
        <dbReference type="ARBA" id="ARBA00022722"/>
    </source>
</evidence>
<protein>
    <recommendedName>
        <fullName evidence="9">CRISPR-associated endoribonuclease Cas2</fullName>
        <ecNumber evidence="9">3.1.-.-</ecNumber>
    </recommendedName>
</protein>
<accession>A0ABY2K7H3</accession>
<organism evidence="10 11">
    <name type="scientific">Thermus tengchongensis</name>
    <dbReference type="NCBI Taxonomy" id="1214928"/>
    <lineage>
        <taxon>Bacteria</taxon>
        <taxon>Thermotogati</taxon>
        <taxon>Deinococcota</taxon>
        <taxon>Deinococci</taxon>
        <taxon>Thermales</taxon>
        <taxon>Thermaceae</taxon>
        <taxon>Thermus</taxon>
    </lineage>
</organism>
<dbReference type="PANTHER" id="PTHR34405">
    <property type="entry name" value="CRISPR-ASSOCIATED ENDORIBONUCLEASE CAS2"/>
    <property type="match status" value="1"/>
</dbReference>
<dbReference type="Proteomes" id="UP000297244">
    <property type="component" value="Unassembled WGS sequence"/>
</dbReference>
<evidence type="ECO:0000256" key="5">
    <source>
        <dbReference type="ARBA" id="ARBA00022759"/>
    </source>
</evidence>
<keyword evidence="8 9" id="KW-0051">Antiviral defense</keyword>
<evidence type="ECO:0000256" key="2">
    <source>
        <dbReference type="ARBA" id="ARBA00009959"/>
    </source>
</evidence>
<comment type="subunit">
    <text evidence="9">Homodimer, forms a heterotetramer with a Cas1 homodimer.</text>
</comment>
<comment type="caution">
    <text evidence="10">The sequence shown here is derived from an EMBL/GenBank/DDBJ whole genome shotgun (WGS) entry which is preliminary data.</text>
</comment>
<keyword evidence="5 9" id="KW-0255">Endonuclease</keyword>
<evidence type="ECO:0000256" key="9">
    <source>
        <dbReference type="HAMAP-Rule" id="MF_01471"/>
    </source>
</evidence>
<dbReference type="Gene3D" id="3.30.70.240">
    <property type="match status" value="1"/>
</dbReference>